<feature type="chain" id="PRO_5047238145" description="Tetratricopeptide repeat protein" evidence="1">
    <location>
        <begin position="21"/>
        <end position="625"/>
    </location>
</feature>
<reference evidence="2 3" key="1">
    <citation type="journal article" date="2012" name="Vet. Microbiol.">
        <title>Comparative genomic analyses of the Taylorellae.</title>
        <authorList>
            <person name="Hauser H."/>
            <person name="Richter D.C."/>
            <person name="van Tonder A."/>
            <person name="Clark L."/>
            <person name="Preston A."/>
        </authorList>
    </citation>
    <scope>NUCLEOTIDE SEQUENCE [LARGE SCALE GENOMIC DNA]</scope>
    <source>
        <strain evidence="2 3">ATCC 35865</strain>
    </source>
</reference>
<organism evidence="2 3">
    <name type="scientific">Taylorella equigenitalis ATCC 35865</name>
    <dbReference type="NCBI Taxonomy" id="743973"/>
    <lineage>
        <taxon>Bacteria</taxon>
        <taxon>Pseudomonadati</taxon>
        <taxon>Pseudomonadota</taxon>
        <taxon>Betaproteobacteria</taxon>
        <taxon>Burkholderiales</taxon>
        <taxon>Alcaligenaceae</taxon>
        <taxon>Taylorella</taxon>
    </lineage>
</organism>
<name>A0ABM5N9U2_9BURK</name>
<evidence type="ECO:0000256" key="1">
    <source>
        <dbReference type="SAM" id="SignalP"/>
    </source>
</evidence>
<proteinExistence type="predicted"/>
<gene>
    <name evidence="2" type="ORF">KUI_0347</name>
</gene>
<dbReference type="RefSeq" id="WP_014840158.1">
    <property type="nucleotide sequence ID" value="NC_018108.1"/>
</dbReference>
<dbReference type="SUPFAM" id="SSF48452">
    <property type="entry name" value="TPR-like"/>
    <property type="match status" value="1"/>
</dbReference>
<keyword evidence="3" id="KW-1185">Reference proteome</keyword>
<evidence type="ECO:0008006" key="4">
    <source>
        <dbReference type="Google" id="ProtNLM"/>
    </source>
</evidence>
<dbReference type="Gene3D" id="1.25.40.10">
    <property type="entry name" value="Tetratricopeptide repeat domain"/>
    <property type="match status" value="2"/>
</dbReference>
<dbReference type="GeneID" id="79938547"/>
<dbReference type="InterPro" id="IPR011990">
    <property type="entry name" value="TPR-like_helical_dom_sf"/>
</dbReference>
<protein>
    <recommendedName>
        <fullName evidence="4">Tetratricopeptide repeat protein</fullName>
    </recommendedName>
</protein>
<dbReference type="EMBL" id="CP003264">
    <property type="protein sequence ID" value="AFN35441.1"/>
    <property type="molecule type" value="Genomic_DNA"/>
</dbReference>
<sequence>MLKLIHKALTGFLLTTSVYALDTSSVDISLSTNSISNTQNKKNLEELLKEHTEQVRKLVQKKSNIVDPDEVYQVMLIEMALIDEDYDEYVRLVSRFSKQHRLYPEYIKIALMSLPMTSRTEEILEPAKKLYKLEPDSKPLQALMGLLFSISGRYDDLEEILSKNIIFKKNMSDEEIDQILESLSGILKIMPEQTKALEIYQKYTQDLIHKTPMYWRYLAEFSLTAKNYAKAWDAALKHFDTAQDRSEAIEIIYAFLALPEYRQRAYEKIRFYNLMSENPLYENTELAMLLHSDEKSRPLAHDFAKWLRKTYPDVPQYILVDALMSYIEYDDTSALRYVDEYMGIATQKLKDDPDNDSLLSSMDRAILIKLDILIREPNNKDFKEILRLLAELPEDKYEFKYYIAKSEALMHTWRVPEGLALLQDTIIRFPEYAQPAISYGTRTLIDVGRTQMALDLVKPYYEANPKSGVYSELTAWAYQASGNTKKAEEVYRLCLKHNPDNVPCLNGLGYMFADLNYNLDESLDLLRTASSLEPNSPYIKDSLGWIYYKLGMADMALMYISDSYSDVPMAETAAHLVEIYYVMGDINKAKQVAKEGLKLYQYNDYLPNTLRKLKLDLNQGSHENH</sequence>
<keyword evidence="1" id="KW-0732">Signal</keyword>
<evidence type="ECO:0000313" key="2">
    <source>
        <dbReference type="EMBL" id="AFN35441.1"/>
    </source>
</evidence>
<dbReference type="Proteomes" id="UP000003121">
    <property type="component" value="Chromosome"/>
</dbReference>
<accession>A0ABM5N9U2</accession>
<evidence type="ECO:0000313" key="3">
    <source>
        <dbReference type="Proteomes" id="UP000003121"/>
    </source>
</evidence>
<feature type="signal peptide" evidence="1">
    <location>
        <begin position="1"/>
        <end position="20"/>
    </location>
</feature>